<dbReference type="EMBL" id="BCWF01000005">
    <property type="protein sequence ID" value="GAT19402.1"/>
    <property type="molecule type" value="Genomic_DNA"/>
</dbReference>
<proteinExistence type="predicted"/>
<dbReference type="Proteomes" id="UP000075230">
    <property type="component" value="Unassembled WGS sequence"/>
</dbReference>
<reference evidence="2 3" key="1">
    <citation type="journal article" date="2016" name="DNA Res.">
        <title>Genome sequence of Aspergillus luchuensis NBRC 4314.</title>
        <authorList>
            <person name="Yamada O."/>
            <person name="Machida M."/>
            <person name="Hosoyama A."/>
            <person name="Goto M."/>
            <person name="Takahashi T."/>
            <person name="Futagami T."/>
            <person name="Yamagata Y."/>
            <person name="Takeuchi M."/>
            <person name="Kobayashi T."/>
            <person name="Koike H."/>
            <person name="Abe K."/>
            <person name="Asai K."/>
            <person name="Arita M."/>
            <person name="Fujita N."/>
            <person name="Fukuda K."/>
            <person name="Higa K."/>
            <person name="Horikawa H."/>
            <person name="Ishikawa T."/>
            <person name="Jinno K."/>
            <person name="Kato Y."/>
            <person name="Kirimura K."/>
            <person name="Mizutani O."/>
            <person name="Nakasone K."/>
            <person name="Sano M."/>
            <person name="Shiraishi Y."/>
            <person name="Tsukahara M."/>
            <person name="Gomi K."/>
        </authorList>
    </citation>
    <scope>NUCLEOTIDE SEQUENCE [LARGE SCALE GENOMIC DNA]</scope>
    <source>
        <strain evidence="2 3">RIB 2604</strain>
    </source>
</reference>
<gene>
    <name evidence="2" type="ORF">RIB2604_00500060</name>
</gene>
<comment type="caution">
    <text evidence="2">The sequence shown here is derived from an EMBL/GenBank/DDBJ whole genome shotgun (WGS) entry which is preliminary data.</text>
</comment>
<reference evidence="3" key="2">
    <citation type="submission" date="2016-02" db="EMBL/GenBank/DDBJ databases">
        <title>Genome sequencing of Aspergillus luchuensis NBRC 4314.</title>
        <authorList>
            <person name="Yamada O."/>
        </authorList>
    </citation>
    <scope>NUCLEOTIDE SEQUENCE [LARGE SCALE GENOMIC DNA]</scope>
    <source>
        <strain evidence="3">RIB 2604</strain>
    </source>
</reference>
<evidence type="ECO:0000313" key="2">
    <source>
        <dbReference type="EMBL" id="GAT19402.1"/>
    </source>
</evidence>
<evidence type="ECO:0000313" key="3">
    <source>
        <dbReference type="Proteomes" id="UP000075230"/>
    </source>
</evidence>
<evidence type="ECO:0000256" key="1">
    <source>
        <dbReference type="SAM" id="MobiDB-lite"/>
    </source>
</evidence>
<organism evidence="2 3">
    <name type="scientific">Aspergillus kawachii</name>
    <name type="common">White koji mold</name>
    <name type="synonym">Aspergillus awamori var. kawachi</name>
    <dbReference type="NCBI Taxonomy" id="1069201"/>
    <lineage>
        <taxon>Eukaryota</taxon>
        <taxon>Fungi</taxon>
        <taxon>Dikarya</taxon>
        <taxon>Ascomycota</taxon>
        <taxon>Pezizomycotina</taxon>
        <taxon>Eurotiomycetes</taxon>
        <taxon>Eurotiomycetidae</taxon>
        <taxon>Eurotiales</taxon>
        <taxon>Aspergillaceae</taxon>
        <taxon>Aspergillus</taxon>
        <taxon>Aspergillus subgen. Circumdati</taxon>
    </lineage>
</organism>
<dbReference type="AlphaFoldDB" id="A0A146F0C0"/>
<feature type="region of interest" description="Disordered" evidence="1">
    <location>
        <begin position="29"/>
        <end position="56"/>
    </location>
</feature>
<protein>
    <submittedName>
        <fullName evidence="2">C6 finger domain protein</fullName>
    </submittedName>
</protein>
<name>A0A146F0C0_ASPKA</name>
<sequence length="56" mass="5923">MSSRLGPGTIATRGLERNSLVRVRVLRSGDVPHGGSMPGGGGSLINDGMKQAFRWE</sequence>
<accession>A0A146F0C0</accession>